<proteinExistence type="predicted"/>
<keyword evidence="2" id="KW-1185">Reference proteome</keyword>
<dbReference type="AlphaFoldDB" id="A0AAW1QFK3"/>
<gene>
    <name evidence="1" type="ORF">WJX72_006596</name>
</gene>
<comment type="caution">
    <text evidence="1">The sequence shown here is derived from an EMBL/GenBank/DDBJ whole genome shotgun (WGS) entry which is preliminary data.</text>
</comment>
<evidence type="ECO:0000313" key="1">
    <source>
        <dbReference type="EMBL" id="KAK9820142.1"/>
    </source>
</evidence>
<name>A0AAW1QFK3_9CHLO</name>
<organism evidence="1 2">
    <name type="scientific">[Myrmecia] bisecta</name>
    <dbReference type="NCBI Taxonomy" id="41462"/>
    <lineage>
        <taxon>Eukaryota</taxon>
        <taxon>Viridiplantae</taxon>
        <taxon>Chlorophyta</taxon>
        <taxon>core chlorophytes</taxon>
        <taxon>Trebouxiophyceae</taxon>
        <taxon>Trebouxiales</taxon>
        <taxon>Trebouxiaceae</taxon>
        <taxon>Myrmecia</taxon>
    </lineage>
</organism>
<sequence>MHQLPASALSRACSSPVQSDCQANCRMTDFIYIQVGSSDKTKTMRANPPPLCKDVTETFGGGTLEEDGCTLLQSCILEAGKHYTFIKEVAAAAPDHALMEQALRTVAGQQTTLDEIRKTAEERHNTLYQDLLQIKRMMGGTLARRHKLRGAQPGKYGSILSPVIEAGL</sequence>
<reference evidence="1 2" key="1">
    <citation type="journal article" date="2024" name="Nat. Commun.">
        <title>Phylogenomics reveals the evolutionary origins of lichenization in chlorophyte algae.</title>
        <authorList>
            <person name="Puginier C."/>
            <person name="Libourel C."/>
            <person name="Otte J."/>
            <person name="Skaloud P."/>
            <person name="Haon M."/>
            <person name="Grisel S."/>
            <person name="Petersen M."/>
            <person name="Berrin J.G."/>
            <person name="Delaux P.M."/>
            <person name="Dal Grande F."/>
            <person name="Keller J."/>
        </authorList>
    </citation>
    <scope>NUCLEOTIDE SEQUENCE [LARGE SCALE GENOMIC DNA]</scope>
    <source>
        <strain evidence="1 2">SAG 2043</strain>
    </source>
</reference>
<dbReference type="Proteomes" id="UP001489004">
    <property type="component" value="Unassembled WGS sequence"/>
</dbReference>
<protein>
    <submittedName>
        <fullName evidence="1">Uncharacterized protein</fullName>
    </submittedName>
</protein>
<dbReference type="EMBL" id="JALJOR010000003">
    <property type="protein sequence ID" value="KAK9820142.1"/>
    <property type="molecule type" value="Genomic_DNA"/>
</dbReference>
<evidence type="ECO:0000313" key="2">
    <source>
        <dbReference type="Proteomes" id="UP001489004"/>
    </source>
</evidence>
<accession>A0AAW1QFK3</accession>